<protein>
    <submittedName>
        <fullName evidence="1">Uncharacterized protein</fullName>
    </submittedName>
</protein>
<dbReference type="KEGG" id="bdw:94336785"/>
<dbReference type="GeneID" id="94336785"/>
<gene>
    <name evidence="1" type="ORF">BdWA1_002487</name>
</gene>
<keyword evidence="2" id="KW-1185">Reference proteome</keyword>
<name>A0AAD9PJK8_9APIC</name>
<dbReference type="RefSeq" id="XP_067802732.1">
    <property type="nucleotide sequence ID" value="XM_067947510.1"/>
</dbReference>
<evidence type="ECO:0000313" key="1">
    <source>
        <dbReference type="EMBL" id="KAK2195889.1"/>
    </source>
</evidence>
<dbReference type="AlphaFoldDB" id="A0AAD9PJK8"/>
<evidence type="ECO:0000313" key="2">
    <source>
        <dbReference type="Proteomes" id="UP001214638"/>
    </source>
</evidence>
<proteinExistence type="predicted"/>
<dbReference type="Proteomes" id="UP001214638">
    <property type="component" value="Unassembled WGS sequence"/>
</dbReference>
<dbReference type="EMBL" id="JALLKP010000003">
    <property type="protein sequence ID" value="KAK2195889.1"/>
    <property type="molecule type" value="Genomic_DNA"/>
</dbReference>
<reference evidence="1" key="1">
    <citation type="journal article" date="2023" name="Nat. Microbiol.">
        <title>Babesia duncani multi-omics identifies virulence factors and drug targets.</title>
        <authorList>
            <person name="Singh P."/>
            <person name="Lonardi S."/>
            <person name="Liang Q."/>
            <person name="Vydyam P."/>
            <person name="Khabirova E."/>
            <person name="Fang T."/>
            <person name="Gihaz S."/>
            <person name="Thekkiniath J."/>
            <person name="Munshi M."/>
            <person name="Abel S."/>
            <person name="Ciampossin L."/>
            <person name="Batugedara G."/>
            <person name="Gupta M."/>
            <person name="Lu X.M."/>
            <person name="Lenz T."/>
            <person name="Chakravarty S."/>
            <person name="Cornillot E."/>
            <person name="Hu Y."/>
            <person name="Ma W."/>
            <person name="Gonzalez L.M."/>
            <person name="Sanchez S."/>
            <person name="Estrada K."/>
            <person name="Sanchez-Flores A."/>
            <person name="Montero E."/>
            <person name="Harb O.S."/>
            <person name="Le Roch K.G."/>
            <person name="Mamoun C.B."/>
        </authorList>
    </citation>
    <scope>NUCLEOTIDE SEQUENCE</scope>
    <source>
        <strain evidence="1">WA1</strain>
    </source>
</reference>
<comment type="caution">
    <text evidence="1">The sequence shown here is derived from an EMBL/GenBank/DDBJ whole genome shotgun (WGS) entry which is preliminary data.</text>
</comment>
<accession>A0AAD9PJK8</accession>
<sequence length="413" mass="46623">MGFSQVAPWGHALKLVNKMDPFENISSPLPPECDILRQLDHLDAQLDTLLSTVEQSSSDESNVLQSRIKLHIYSTSSIQEEQAMEQTQPIGPPSYYTVHIKLSLLDENGEVMEPPPEGLLARYFTSIMLDTPTGTVVWHRRFHSMRLHKLRQDNENEESVNIPLSPLFNTNYLDISRVGTRDVLVSLYFFPDLTIATFTVSHALLTFLRKINKRNPSDYACTTLTALVETIWSYGLQKGLIVWLPNKTVGLTANSEVATLFHIKQSQILSIAELTRLLVPHLFPPLPIKIDHFVKIAGPASENEIIANLLVPRSPNLDNEALDAENRAIQDLEKRIACSLRSQDMYEQLSHGIGEVIEGMFAKHHLSITNNVAEDNIIKEPWLTETVERWVTCHERSAFDLVINTFDIPASSI</sequence>
<organism evidence="1 2">
    <name type="scientific">Babesia duncani</name>
    <dbReference type="NCBI Taxonomy" id="323732"/>
    <lineage>
        <taxon>Eukaryota</taxon>
        <taxon>Sar</taxon>
        <taxon>Alveolata</taxon>
        <taxon>Apicomplexa</taxon>
        <taxon>Aconoidasida</taxon>
        <taxon>Piroplasmida</taxon>
        <taxon>Babesiidae</taxon>
        <taxon>Babesia</taxon>
    </lineage>
</organism>